<feature type="transmembrane region" description="Helical" evidence="1">
    <location>
        <begin position="6"/>
        <end position="27"/>
    </location>
</feature>
<protein>
    <submittedName>
        <fullName evidence="2">Uncharacterized protein</fullName>
    </submittedName>
</protein>
<organism evidence="2 3">
    <name type="scientific">Friedmanniomyces endolithicus</name>
    <dbReference type="NCBI Taxonomy" id="329885"/>
    <lineage>
        <taxon>Eukaryota</taxon>
        <taxon>Fungi</taxon>
        <taxon>Dikarya</taxon>
        <taxon>Ascomycota</taxon>
        <taxon>Pezizomycotina</taxon>
        <taxon>Dothideomycetes</taxon>
        <taxon>Dothideomycetidae</taxon>
        <taxon>Mycosphaerellales</taxon>
        <taxon>Teratosphaeriaceae</taxon>
        <taxon>Friedmanniomyces</taxon>
    </lineage>
</organism>
<proteinExistence type="predicted"/>
<keyword evidence="1" id="KW-0472">Membrane</keyword>
<feature type="transmembrane region" description="Helical" evidence="1">
    <location>
        <begin position="160"/>
        <end position="178"/>
    </location>
</feature>
<dbReference type="EMBL" id="JAUJLE010000717">
    <property type="protein sequence ID" value="KAK0951228.1"/>
    <property type="molecule type" value="Genomic_DNA"/>
</dbReference>
<keyword evidence="1" id="KW-0812">Transmembrane</keyword>
<comment type="caution">
    <text evidence="2">The sequence shown here is derived from an EMBL/GenBank/DDBJ whole genome shotgun (WGS) entry which is preliminary data.</text>
</comment>
<dbReference type="Proteomes" id="UP001175353">
    <property type="component" value="Unassembled WGS sequence"/>
</dbReference>
<gene>
    <name evidence="2" type="ORF">LTR91_025119</name>
</gene>
<evidence type="ECO:0000256" key="1">
    <source>
        <dbReference type="SAM" id="Phobius"/>
    </source>
</evidence>
<evidence type="ECO:0000313" key="3">
    <source>
        <dbReference type="Proteomes" id="UP001175353"/>
    </source>
</evidence>
<name>A0AAN6JWV5_9PEZI</name>
<sequence>MDGPNLPINLAGVSLCSWIPGTVMLVMRISWLGERQRGLLEYCSALATTLTVVQALLLYSATHNDWGAAVNTQHSTGILHGQRLSTLSTAFLINAQGLFKLIDVLVAWRISSNDGSASSYYLQRWLGVVASSICCDILVSSAFAYKIIPLHISAGLKVRALLLGCGPVVSINSALLFGSLRLWKLYGRDPIAFVILTQIEQGLSMLLREIRISRAVKYLWETNYNNHEGTISTSVATGSGRILTKTRPASGEDEEPLSETSD</sequence>
<keyword evidence="1" id="KW-1133">Transmembrane helix</keyword>
<dbReference type="AlphaFoldDB" id="A0AAN6JWV5"/>
<accession>A0AAN6JWV5</accession>
<reference evidence="2" key="1">
    <citation type="submission" date="2023-06" db="EMBL/GenBank/DDBJ databases">
        <title>Black Yeasts Isolated from many extreme environments.</title>
        <authorList>
            <person name="Coleine C."/>
            <person name="Stajich J.E."/>
            <person name="Selbmann L."/>
        </authorList>
    </citation>
    <scope>NUCLEOTIDE SEQUENCE</scope>
    <source>
        <strain evidence="2">CCFEE 5200</strain>
    </source>
</reference>
<feature type="transmembrane region" description="Helical" evidence="1">
    <location>
        <begin position="39"/>
        <end position="61"/>
    </location>
</feature>
<keyword evidence="3" id="KW-1185">Reference proteome</keyword>
<evidence type="ECO:0000313" key="2">
    <source>
        <dbReference type="EMBL" id="KAK0951228.1"/>
    </source>
</evidence>
<feature type="transmembrane region" description="Helical" evidence="1">
    <location>
        <begin position="125"/>
        <end position="148"/>
    </location>
</feature>